<comment type="caution">
    <text evidence="1">The sequence shown here is derived from an EMBL/GenBank/DDBJ whole genome shotgun (WGS) entry which is preliminary data.</text>
</comment>
<evidence type="ECO:0000313" key="2">
    <source>
        <dbReference type="Proteomes" id="UP000239425"/>
    </source>
</evidence>
<dbReference type="EMBL" id="PHHC01000092">
    <property type="protein sequence ID" value="PPE03590.1"/>
    <property type="molecule type" value="Genomic_DNA"/>
</dbReference>
<evidence type="ECO:0000313" key="1">
    <source>
        <dbReference type="EMBL" id="PPE03590.1"/>
    </source>
</evidence>
<organism evidence="1 2">
    <name type="scientific">Holospora curviuscula</name>
    <dbReference type="NCBI Taxonomy" id="1082868"/>
    <lineage>
        <taxon>Bacteria</taxon>
        <taxon>Pseudomonadati</taxon>
        <taxon>Pseudomonadota</taxon>
        <taxon>Alphaproteobacteria</taxon>
        <taxon>Holosporales</taxon>
        <taxon>Holosporaceae</taxon>
        <taxon>Holospora</taxon>
    </lineage>
</organism>
<dbReference type="GO" id="GO:0003676">
    <property type="term" value="F:nucleic acid binding"/>
    <property type="evidence" value="ECO:0007669"/>
    <property type="project" value="InterPro"/>
</dbReference>
<sequence>MICQERTGILQKGSLLTENKNWGAQSKPNGIGALRSSTLGAIRLLMGSVKVLTCWVKEMVLTTPPENRGSVMDKDAFHKKKAMQKMIKNSGHTLLYLPLYFPHRNPI</sequence>
<dbReference type="Proteomes" id="UP000239425">
    <property type="component" value="Unassembled WGS sequence"/>
</dbReference>
<dbReference type="AlphaFoldDB" id="A0A2S5R8G5"/>
<accession>A0A2S5R8G5</accession>
<dbReference type="InterPro" id="IPR036397">
    <property type="entry name" value="RNaseH_sf"/>
</dbReference>
<evidence type="ECO:0008006" key="3">
    <source>
        <dbReference type="Google" id="ProtNLM"/>
    </source>
</evidence>
<proteinExistence type="predicted"/>
<reference evidence="1 2" key="1">
    <citation type="submission" date="2017-11" db="EMBL/GenBank/DDBJ databases">
        <title>Comparative genomic analysis of Holospora spp., intranuclear symbionts of paramecia.</title>
        <authorList>
            <person name="Garushyants S.K."/>
            <person name="Beliavskaya A."/>
            <person name="Malko D.B."/>
            <person name="Logacheva M.D."/>
            <person name="Rautian M.S."/>
            <person name="Gelfand M.S."/>
        </authorList>
    </citation>
    <scope>NUCLEOTIDE SEQUENCE [LARGE SCALE GENOMIC DNA]</scope>
    <source>
        <strain evidence="2">02AZ16</strain>
    </source>
</reference>
<keyword evidence="2" id="KW-1185">Reference proteome</keyword>
<name>A0A2S5R8G5_9PROT</name>
<dbReference type="Gene3D" id="3.30.420.10">
    <property type="entry name" value="Ribonuclease H-like superfamily/Ribonuclease H"/>
    <property type="match status" value="1"/>
</dbReference>
<gene>
    <name evidence="1" type="ORF">HCUR_00955</name>
</gene>
<protein>
    <recommendedName>
        <fullName evidence="3">Tc1-like transposase DDE domain-containing protein</fullName>
    </recommendedName>
</protein>